<protein>
    <recommendedName>
        <fullName evidence="4">MarR family protein</fullName>
    </recommendedName>
</protein>
<dbReference type="EMBL" id="QUNO01000001">
    <property type="protein sequence ID" value="REH55239.1"/>
    <property type="molecule type" value="Genomic_DNA"/>
</dbReference>
<evidence type="ECO:0000313" key="3">
    <source>
        <dbReference type="Proteomes" id="UP000256269"/>
    </source>
</evidence>
<dbReference type="OrthoDB" id="3654095at2"/>
<name>A0A3E0I9D2_9PSEU</name>
<evidence type="ECO:0000313" key="2">
    <source>
        <dbReference type="EMBL" id="REH55239.1"/>
    </source>
</evidence>
<evidence type="ECO:0000256" key="1">
    <source>
        <dbReference type="SAM" id="MobiDB-lite"/>
    </source>
</evidence>
<keyword evidence="3" id="KW-1185">Reference proteome</keyword>
<reference evidence="2 3" key="1">
    <citation type="submission" date="2018-08" db="EMBL/GenBank/DDBJ databases">
        <title>Genomic Encyclopedia of Archaeal and Bacterial Type Strains, Phase II (KMG-II): from individual species to whole genera.</title>
        <authorList>
            <person name="Goeker M."/>
        </authorList>
    </citation>
    <scope>NUCLEOTIDE SEQUENCE [LARGE SCALE GENOMIC DNA]</scope>
    <source>
        <strain evidence="2 3">DSM 45791</strain>
    </source>
</reference>
<dbReference type="AlphaFoldDB" id="A0A3E0I9D2"/>
<comment type="caution">
    <text evidence="2">The sequence shown here is derived from an EMBL/GenBank/DDBJ whole genome shotgun (WGS) entry which is preliminary data.</text>
</comment>
<organism evidence="2 3">
    <name type="scientific">Kutzneria buriramensis</name>
    <dbReference type="NCBI Taxonomy" id="1045776"/>
    <lineage>
        <taxon>Bacteria</taxon>
        <taxon>Bacillati</taxon>
        <taxon>Actinomycetota</taxon>
        <taxon>Actinomycetes</taxon>
        <taxon>Pseudonocardiales</taxon>
        <taxon>Pseudonocardiaceae</taxon>
        <taxon>Kutzneria</taxon>
    </lineage>
</organism>
<accession>A0A3E0I9D2</accession>
<dbReference type="RefSeq" id="WP_147328358.1">
    <property type="nucleotide sequence ID" value="NZ_CP144375.1"/>
</dbReference>
<gene>
    <name evidence="2" type="ORF">BCF44_101256</name>
</gene>
<dbReference type="Proteomes" id="UP000256269">
    <property type="component" value="Unassembled WGS sequence"/>
</dbReference>
<proteinExistence type="predicted"/>
<sequence length="632" mass="68647">MTPPDIADAEVAWSLAPLLAARKSVRLWNPDGGFDRARVLGRRLPTQPAAIPIFDRRGRTCLLALDFDPKNYGQDQVRHDADQAANWIQQAGGRVIIDESTRGGRHVLVPLAHGADLAVRHIRPVLDALARQLPTLDITPMTNPDTGCITAPGSPCREGGFRRLLTPHDQALDAATARSRPGTLGKLAQLLTAHPDTSPTGLPDSGPPDSAPLETEYAGPTGIPGPLPATTLAFAIDGALPQRRNVRGAQWTRHEARQSVLAHAAVRGMRFDDVLSKVVSGEWAGMRAAYDRYGPQWERSLRSDWRKASSWANTAAPKFRASAHEAVHTGGKVALRTWLACAREWTMRCRELNGQTRCTAVALFQALAYAAQLTGGPTVAHGRRWLSIAAGLLADETVSTALRALREIPGSPLLLVERGTGPRADRYALVTPRIGEDEVSVTPTAVAAARIEPVHPAWTVVGLSARQVFEAIERMGPNASVRPLNLVDATGMSRSQVYAAITHLAQHDLVDRGHGWVRRSSRTLSDVATQHGTNDLRARRIARHQAERKQWHALLALWAGDEQVPQPITVLRLPNDPWSPDERESYLAAVMTTGPPPPEPRAEHGSLDHVDLVTERAITLLTDLLGARALMS</sequence>
<evidence type="ECO:0008006" key="4">
    <source>
        <dbReference type="Google" id="ProtNLM"/>
    </source>
</evidence>
<feature type="region of interest" description="Disordered" evidence="1">
    <location>
        <begin position="193"/>
        <end position="218"/>
    </location>
</feature>